<evidence type="ECO:0000256" key="7">
    <source>
        <dbReference type="SAM" id="Phobius"/>
    </source>
</evidence>
<comment type="subcellular location">
    <subcellularLocation>
        <location evidence="1">Membrane</location>
        <topology evidence="1">Multi-pass membrane protein</topology>
    </subcellularLocation>
</comment>
<reference evidence="8" key="3">
    <citation type="submission" date="2021-05" db="UniProtKB">
        <authorList>
            <consortium name="EnsemblPlants"/>
        </authorList>
    </citation>
    <scope>IDENTIFICATION</scope>
    <source>
        <strain evidence="8">cv. B73</strain>
    </source>
</reference>
<feature type="compositionally biased region" description="Pro residues" evidence="6">
    <location>
        <begin position="339"/>
        <end position="349"/>
    </location>
</feature>
<keyword evidence="9" id="KW-1185">Reference proteome</keyword>
<keyword evidence="3 7" id="KW-0812">Transmembrane</keyword>
<evidence type="ECO:0000256" key="3">
    <source>
        <dbReference type="ARBA" id="ARBA00022692"/>
    </source>
</evidence>
<evidence type="ECO:0008006" key="10">
    <source>
        <dbReference type="Google" id="ProtNLM"/>
    </source>
</evidence>
<comment type="similarity">
    <text evidence="2">Belongs to the nucleobase:cation symporter-2 (NCS2) (TC 2.A.40) family.</text>
</comment>
<accession>A0A804RGM2</accession>
<keyword evidence="4 7" id="KW-1133">Transmembrane helix</keyword>
<reference evidence="8" key="2">
    <citation type="submission" date="2019-07" db="EMBL/GenBank/DDBJ databases">
        <authorList>
            <person name="Seetharam A."/>
            <person name="Woodhouse M."/>
            <person name="Cannon E."/>
        </authorList>
    </citation>
    <scope>NUCLEOTIDE SEQUENCE [LARGE SCALE GENOMIC DNA]</scope>
    <source>
        <strain evidence="8">cv. B73</strain>
    </source>
</reference>
<evidence type="ECO:0000256" key="6">
    <source>
        <dbReference type="SAM" id="MobiDB-lite"/>
    </source>
</evidence>
<name>A0A804RGM2_MAIZE</name>
<evidence type="ECO:0000256" key="4">
    <source>
        <dbReference type="ARBA" id="ARBA00022989"/>
    </source>
</evidence>
<dbReference type="AlphaFoldDB" id="A0A804RGM2"/>
<evidence type="ECO:0000313" key="9">
    <source>
        <dbReference type="Proteomes" id="UP000007305"/>
    </source>
</evidence>
<reference evidence="9" key="1">
    <citation type="journal article" date="2009" name="Science">
        <title>The B73 maize genome: complexity, diversity, and dynamics.</title>
        <authorList>
            <person name="Schnable P.S."/>
            <person name="Ware D."/>
            <person name="Fulton R.S."/>
            <person name="Stein J.C."/>
            <person name="Wei F."/>
            <person name="Pasternak S."/>
            <person name="Liang C."/>
            <person name="Zhang J."/>
            <person name="Fulton L."/>
            <person name="Graves T.A."/>
            <person name="Minx P."/>
            <person name="Reily A.D."/>
            <person name="Courtney L."/>
            <person name="Kruchowski S.S."/>
            <person name="Tomlinson C."/>
            <person name="Strong C."/>
            <person name="Delehaunty K."/>
            <person name="Fronick C."/>
            <person name="Courtney B."/>
            <person name="Rock S.M."/>
            <person name="Belter E."/>
            <person name="Du F."/>
            <person name="Kim K."/>
            <person name="Abbott R.M."/>
            <person name="Cotton M."/>
            <person name="Levy A."/>
            <person name="Marchetto P."/>
            <person name="Ochoa K."/>
            <person name="Jackson S.M."/>
            <person name="Gillam B."/>
            <person name="Chen W."/>
            <person name="Yan L."/>
            <person name="Higginbotham J."/>
            <person name="Cardenas M."/>
            <person name="Waligorski J."/>
            <person name="Applebaum E."/>
            <person name="Phelps L."/>
            <person name="Falcone J."/>
            <person name="Kanchi K."/>
            <person name="Thane T."/>
            <person name="Scimone A."/>
            <person name="Thane N."/>
            <person name="Henke J."/>
            <person name="Wang T."/>
            <person name="Ruppert J."/>
            <person name="Shah N."/>
            <person name="Rotter K."/>
            <person name="Hodges J."/>
            <person name="Ingenthron E."/>
            <person name="Cordes M."/>
            <person name="Kohlberg S."/>
            <person name="Sgro J."/>
            <person name="Delgado B."/>
            <person name="Mead K."/>
            <person name="Chinwalla A."/>
            <person name="Leonard S."/>
            <person name="Crouse K."/>
            <person name="Collura K."/>
            <person name="Kudrna D."/>
            <person name="Currie J."/>
            <person name="He R."/>
            <person name="Angelova A."/>
            <person name="Rajasekar S."/>
            <person name="Mueller T."/>
            <person name="Lomeli R."/>
            <person name="Scara G."/>
            <person name="Ko A."/>
            <person name="Delaney K."/>
            <person name="Wissotski M."/>
            <person name="Lopez G."/>
            <person name="Campos D."/>
            <person name="Braidotti M."/>
            <person name="Ashley E."/>
            <person name="Golser W."/>
            <person name="Kim H."/>
            <person name="Lee S."/>
            <person name="Lin J."/>
            <person name="Dujmic Z."/>
            <person name="Kim W."/>
            <person name="Talag J."/>
            <person name="Zuccolo A."/>
            <person name="Fan C."/>
            <person name="Sebastian A."/>
            <person name="Kramer M."/>
            <person name="Spiegel L."/>
            <person name="Nascimento L."/>
            <person name="Zutavern T."/>
            <person name="Miller B."/>
            <person name="Ambroise C."/>
            <person name="Muller S."/>
            <person name="Spooner W."/>
            <person name="Narechania A."/>
            <person name="Ren L."/>
            <person name="Wei S."/>
            <person name="Kumari S."/>
            <person name="Faga B."/>
            <person name="Levy M.J."/>
            <person name="McMahan L."/>
            <person name="Van Buren P."/>
            <person name="Vaughn M.W."/>
            <person name="Ying K."/>
            <person name="Yeh C.-T."/>
            <person name="Emrich S.J."/>
            <person name="Jia Y."/>
            <person name="Kalyanaraman A."/>
            <person name="Hsia A.-P."/>
            <person name="Barbazuk W.B."/>
            <person name="Baucom R.S."/>
            <person name="Brutnell T.P."/>
            <person name="Carpita N.C."/>
            <person name="Chaparro C."/>
            <person name="Chia J.-M."/>
            <person name="Deragon J.-M."/>
            <person name="Estill J.C."/>
            <person name="Fu Y."/>
            <person name="Jeddeloh J.A."/>
            <person name="Han Y."/>
            <person name="Lee H."/>
            <person name="Li P."/>
            <person name="Lisch D.R."/>
            <person name="Liu S."/>
            <person name="Liu Z."/>
            <person name="Nagel D.H."/>
            <person name="McCann M.C."/>
            <person name="SanMiguel P."/>
            <person name="Myers A.M."/>
            <person name="Nettleton D."/>
            <person name="Nguyen J."/>
            <person name="Penning B.W."/>
            <person name="Ponnala L."/>
            <person name="Schneider K.L."/>
            <person name="Schwartz D.C."/>
            <person name="Sharma A."/>
            <person name="Soderlund C."/>
            <person name="Springer N.M."/>
            <person name="Sun Q."/>
            <person name="Wang H."/>
            <person name="Waterman M."/>
            <person name="Westerman R."/>
            <person name="Wolfgruber T.K."/>
            <person name="Yang L."/>
            <person name="Yu Y."/>
            <person name="Zhang L."/>
            <person name="Zhou S."/>
            <person name="Zhu Q."/>
            <person name="Bennetzen J.L."/>
            <person name="Dawe R.K."/>
            <person name="Jiang J."/>
            <person name="Jiang N."/>
            <person name="Presting G.G."/>
            <person name="Wessler S.R."/>
            <person name="Aluru S."/>
            <person name="Martienssen R.A."/>
            <person name="Clifton S.W."/>
            <person name="McCombie W.R."/>
            <person name="Wing R.A."/>
            <person name="Wilson R.K."/>
        </authorList>
    </citation>
    <scope>NUCLEOTIDE SEQUENCE [LARGE SCALE GENOMIC DNA]</scope>
    <source>
        <strain evidence="9">cv. B73</strain>
    </source>
</reference>
<dbReference type="InParanoid" id="A0A804RGM2"/>
<evidence type="ECO:0000256" key="5">
    <source>
        <dbReference type="ARBA" id="ARBA00023136"/>
    </source>
</evidence>
<feature type="transmembrane region" description="Helical" evidence="7">
    <location>
        <begin position="65"/>
        <end position="82"/>
    </location>
</feature>
<evidence type="ECO:0000313" key="8">
    <source>
        <dbReference type="EnsemblPlants" id="Zm00001eb418780_P001"/>
    </source>
</evidence>
<dbReference type="GO" id="GO:0016020">
    <property type="term" value="C:membrane"/>
    <property type="evidence" value="ECO:0007669"/>
    <property type="project" value="UniProtKB-SubCell"/>
</dbReference>
<feature type="transmembrane region" description="Helical" evidence="7">
    <location>
        <begin position="117"/>
        <end position="137"/>
    </location>
</feature>
<feature type="region of interest" description="Disordered" evidence="6">
    <location>
        <begin position="232"/>
        <end position="269"/>
    </location>
</feature>
<keyword evidence="5 7" id="KW-0472">Membrane</keyword>
<feature type="region of interest" description="Disordered" evidence="6">
    <location>
        <begin position="331"/>
        <end position="356"/>
    </location>
</feature>
<dbReference type="Pfam" id="PF00860">
    <property type="entry name" value="Xan_ur_permease"/>
    <property type="match status" value="1"/>
</dbReference>
<feature type="compositionally biased region" description="Acidic residues" evidence="6">
    <location>
        <begin position="233"/>
        <end position="255"/>
    </location>
</feature>
<dbReference type="EnsemblPlants" id="Zm00001eb418780_T001">
    <property type="protein sequence ID" value="Zm00001eb418780_P001"/>
    <property type="gene ID" value="Zm00001eb418780"/>
</dbReference>
<feature type="transmembrane region" description="Helical" evidence="7">
    <location>
        <begin position="31"/>
        <end position="53"/>
    </location>
</feature>
<dbReference type="PANTHER" id="PTHR11119">
    <property type="entry name" value="XANTHINE-URACIL / VITAMIN C PERMEASE FAMILY MEMBER"/>
    <property type="match status" value="1"/>
</dbReference>
<evidence type="ECO:0000256" key="1">
    <source>
        <dbReference type="ARBA" id="ARBA00004141"/>
    </source>
</evidence>
<proteinExistence type="inferred from homology"/>
<dbReference type="GO" id="GO:0022857">
    <property type="term" value="F:transmembrane transporter activity"/>
    <property type="evidence" value="ECO:0007669"/>
    <property type="project" value="InterPro"/>
</dbReference>
<evidence type="ECO:0000256" key="2">
    <source>
        <dbReference type="ARBA" id="ARBA00008821"/>
    </source>
</evidence>
<dbReference type="Gramene" id="Zm00001eb418780_T001">
    <property type="protein sequence ID" value="Zm00001eb418780_P001"/>
    <property type="gene ID" value="Zm00001eb418780"/>
</dbReference>
<protein>
    <recommendedName>
        <fullName evidence="10">Nucleobase-ascorbate transporter 11</fullName>
    </recommendedName>
</protein>
<feature type="region of interest" description="Disordered" evidence="6">
    <location>
        <begin position="175"/>
        <end position="206"/>
    </location>
</feature>
<dbReference type="InterPro" id="IPR006043">
    <property type="entry name" value="NCS2"/>
</dbReference>
<dbReference type="Proteomes" id="UP000007305">
    <property type="component" value="Chromosome 10"/>
</dbReference>
<organism evidence="8 9">
    <name type="scientific">Zea mays</name>
    <name type="common">Maize</name>
    <dbReference type="NCBI Taxonomy" id="4577"/>
    <lineage>
        <taxon>Eukaryota</taxon>
        <taxon>Viridiplantae</taxon>
        <taxon>Streptophyta</taxon>
        <taxon>Embryophyta</taxon>
        <taxon>Tracheophyta</taxon>
        <taxon>Spermatophyta</taxon>
        <taxon>Magnoliopsida</taxon>
        <taxon>Liliopsida</taxon>
        <taxon>Poales</taxon>
        <taxon>Poaceae</taxon>
        <taxon>PACMAD clade</taxon>
        <taxon>Panicoideae</taxon>
        <taxon>Andropogonodae</taxon>
        <taxon>Andropogoneae</taxon>
        <taxon>Tripsacinae</taxon>
        <taxon>Zea</taxon>
    </lineage>
</organism>
<sequence length="356" mass="38221">MGSRRALQLGAAVLVIFSFFGKIGALLASIPLALAASVLCFTWALIVALGMSILRYTQAASSRNMIIVGFTLFISLSIPAYFQQYEPSSNLILPSYLLSYAAASSGPVRTASSGLNYAVNALLSIDVVVALLVALILDNTVPGSRHLDRSQIPRGGSCDIGTLPIAGESFMLVQAHSPSRQDRDGGTSLPRVPNSITQEEGPDVDTPPLRLFEGSPVDPDVPLWGDWYVLSDNDSDDFPVDDEGGEEQQDSEVEEQQLQGGGEGHVKGPEERMGIMAKVQALIGMLPTKELWAHNCNNFVDFGGTEDRVQAILQQTMDLDNEQVLYPEDVEPPEVLPTLPGPAPLPLPSPNSLSCY</sequence>